<reference evidence="6" key="1">
    <citation type="journal article" date="2014" name="Science">
        <title>Nonhuman genetics. Genomic basis for the convergent evolution of electric organs.</title>
        <authorList>
            <person name="Gallant J.R."/>
            <person name="Traeger L.L."/>
            <person name="Volkening J.D."/>
            <person name="Moffett H."/>
            <person name="Chen P.H."/>
            <person name="Novina C.D."/>
            <person name="Phillips G.N.Jr."/>
            <person name="Anand R."/>
            <person name="Wells G.B."/>
            <person name="Pinch M."/>
            <person name="Guth R."/>
            <person name="Unguez G.A."/>
            <person name="Albert J.S."/>
            <person name="Zakon H.H."/>
            <person name="Samanta M.P."/>
            <person name="Sussman M.R."/>
        </authorList>
    </citation>
    <scope>NUCLEOTIDE SEQUENCE [LARGE SCALE GENOMIC DNA]</scope>
</reference>
<dbReference type="FunFam" id="2.60.40.10:FF:000438">
    <property type="entry name" value="CD276 antigen"/>
    <property type="match status" value="1"/>
</dbReference>
<evidence type="ECO:0000256" key="3">
    <source>
        <dbReference type="ARBA" id="ARBA00023319"/>
    </source>
</evidence>
<dbReference type="OMA" id="PRFNIHV"/>
<feature type="domain" description="Ig-like" evidence="4">
    <location>
        <begin position="2"/>
        <end position="117"/>
    </location>
</feature>
<reference evidence="5" key="3">
    <citation type="submission" date="2020-05" db="EMBL/GenBank/DDBJ databases">
        <title>Electrophorus electricus (electric eel) genome, fEleEle1, primary haplotype.</title>
        <authorList>
            <person name="Myers G."/>
            <person name="Meyer A."/>
            <person name="Fedrigo O."/>
            <person name="Formenti G."/>
            <person name="Rhie A."/>
            <person name="Tracey A."/>
            <person name="Sims Y."/>
            <person name="Jarvis E.D."/>
        </authorList>
    </citation>
    <scope>NUCLEOTIDE SEQUENCE [LARGE SCALE GENOMIC DNA]</scope>
</reference>
<evidence type="ECO:0000256" key="2">
    <source>
        <dbReference type="ARBA" id="ARBA00023136"/>
    </source>
</evidence>
<dbReference type="GO" id="GO:0001817">
    <property type="term" value="P:regulation of cytokine production"/>
    <property type="evidence" value="ECO:0007669"/>
    <property type="project" value="TreeGrafter"/>
</dbReference>
<dbReference type="AlphaFoldDB" id="A0A4W4HJE1"/>
<proteinExistence type="predicted"/>
<dbReference type="SMART" id="SM00409">
    <property type="entry name" value="IG"/>
    <property type="match status" value="1"/>
</dbReference>
<dbReference type="InterPro" id="IPR036179">
    <property type="entry name" value="Ig-like_dom_sf"/>
</dbReference>
<evidence type="ECO:0000313" key="5">
    <source>
        <dbReference type="Ensembl" id="ENSEEEP00000048699.2"/>
    </source>
</evidence>
<keyword evidence="6" id="KW-1185">Reference proteome</keyword>
<evidence type="ECO:0000259" key="4">
    <source>
        <dbReference type="PROSITE" id="PS50835"/>
    </source>
</evidence>
<dbReference type="InterPro" id="IPR003599">
    <property type="entry name" value="Ig_sub"/>
</dbReference>
<name>A0A4W4HJE1_ELEEL</name>
<accession>A0A4W4HJE1</accession>
<dbReference type="InterPro" id="IPR007110">
    <property type="entry name" value="Ig-like_dom"/>
</dbReference>
<evidence type="ECO:0000313" key="6">
    <source>
        <dbReference type="Proteomes" id="UP000314983"/>
    </source>
</evidence>
<dbReference type="PANTHER" id="PTHR24100">
    <property type="entry name" value="BUTYROPHILIN"/>
    <property type="match status" value="1"/>
</dbReference>
<dbReference type="PROSITE" id="PS50835">
    <property type="entry name" value="IG_LIKE"/>
    <property type="match status" value="1"/>
</dbReference>
<dbReference type="InterPro" id="IPR013106">
    <property type="entry name" value="Ig_V-set"/>
</dbReference>
<dbReference type="Pfam" id="PF07686">
    <property type="entry name" value="V-set"/>
    <property type="match status" value="1"/>
</dbReference>
<dbReference type="PANTHER" id="PTHR24100:SF145">
    <property type="entry name" value="CD276 ANTIGEN"/>
    <property type="match status" value="1"/>
</dbReference>
<dbReference type="Proteomes" id="UP000314983">
    <property type="component" value="Chromosome 11"/>
</dbReference>
<organism evidence="5 6">
    <name type="scientific">Electrophorus electricus</name>
    <name type="common">Electric eel</name>
    <name type="synonym">Gymnotus electricus</name>
    <dbReference type="NCBI Taxonomy" id="8005"/>
    <lineage>
        <taxon>Eukaryota</taxon>
        <taxon>Metazoa</taxon>
        <taxon>Chordata</taxon>
        <taxon>Craniata</taxon>
        <taxon>Vertebrata</taxon>
        <taxon>Euteleostomi</taxon>
        <taxon>Actinopterygii</taxon>
        <taxon>Neopterygii</taxon>
        <taxon>Teleostei</taxon>
        <taxon>Ostariophysi</taxon>
        <taxon>Gymnotiformes</taxon>
        <taxon>Gymnotoidei</taxon>
        <taxon>Gymnotidae</taxon>
        <taxon>Electrophorus</taxon>
    </lineage>
</organism>
<dbReference type="GO" id="GO:0009897">
    <property type="term" value="C:external side of plasma membrane"/>
    <property type="evidence" value="ECO:0007669"/>
    <property type="project" value="TreeGrafter"/>
</dbReference>
<dbReference type="Gene3D" id="2.60.40.10">
    <property type="entry name" value="Immunoglobulins"/>
    <property type="match status" value="2"/>
</dbReference>
<comment type="subcellular location">
    <subcellularLocation>
        <location evidence="1">Membrane</location>
    </subcellularLocation>
</comment>
<reference evidence="5" key="5">
    <citation type="submission" date="2025-09" db="UniProtKB">
        <authorList>
            <consortium name="Ensembl"/>
        </authorList>
    </citation>
    <scope>IDENTIFICATION</scope>
</reference>
<keyword evidence="2" id="KW-0472">Membrane</keyword>
<sequence>TSSFKVSTPSSDLIAIRGQPTVLGCEFTSEPDPSLSSLVVTWQRPEDSQVVHSFYYGQDQLERQSLNYRNRTALFVSELKRGNASLRIEGVRSKDTGMYLCLVSNMKGTGRAQVRLVYGAFYTEPRLSISASPHGVTVQYESEGFPKPEVQWVGAEDQNLSHHTELTNDSDMAGGLYHLKSIYEAHTYPLSGRNWWHSLCREQERNWWHSLCREQERNWQHSLCREQERNWRHSLCREQEQNWQRLPCRREGLAGSPAMQ</sequence>
<keyword evidence="3" id="KW-0393">Immunoglobulin domain</keyword>
<dbReference type="SUPFAM" id="SSF48726">
    <property type="entry name" value="Immunoglobulin"/>
    <property type="match status" value="1"/>
</dbReference>
<dbReference type="GeneTree" id="ENSGT00940000154641"/>
<evidence type="ECO:0000256" key="1">
    <source>
        <dbReference type="ARBA" id="ARBA00004370"/>
    </source>
</evidence>
<reference evidence="5" key="4">
    <citation type="submission" date="2025-08" db="UniProtKB">
        <authorList>
            <consortium name="Ensembl"/>
        </authorList>
    </citation>
    <scope>IDENTIFICATION</scope>
</reference>
<dbReference type="GO" id="GO:0050852">
    <property type="term" value="P:T cell receptor signaling pathway"/>
    <property type="evidence" value="ECO:0007669"/>
    <property type="project" value="TreeGrafter"/>
</dbReference>
<dbReference type="InterPro" id="IPR050504">
    <property type="entry name" value="IgSF_BTN/MOG"/>
</dbReference>
<dbReference type="Ensembl" id="ENSEEET00000049231.2">
    <property type="protein sequence ID" value="ENSEEEP00000048699.2"/>
    <property type="gene ID" value="ENSEEEG00000022914.2"/>
</dbReference>
<dbReference type="InterPro" id="IPR013783">
    <property type="entry name" value="Ig-like_fold"/>
</dbReference>
<reference evidence="6" key="2">
    <citation type="journal article" date="2017" name="Sci. Adv.">
        <title>A tail of two voltages: Proteomic comparison of the three electric organs of the electric eel.</title>
        <authorList>
            <person name="Traeger L.L."/>
            <person name="Sabat G."/>
            <person name="Barrett-Wilt G.A."/>
            <person name="Wells G.B."/>
            <person name="Sussman M.R."/>
        </authorList>
    </citation>
    <scope>NUCLEOTIDE SEQUENCE [LARGE SCALE GENOMIC DNA]</scope>
</reference>
<protein>
    <recommendedName>
        <fullName evidence="4">Ig-like domain-containing protein</fullName>
    </recommendedName>
</protein>
<dbReference type="GO" id="GO:0005102">
    <property type="term" value="F:signaling receptor binding"/>
    <property type="evidence" value="ECO:0007669"/>
    <property type="project" value="TreeGrafter"/>
</dbReference>